<dbReference type="AlphaFoldDB" id="A0A1H2WVZ8"/>
<feature type="region of interest" description="Disordered" evidence="1">
    <location>
        <begin position="1"/>
        <end position="66"/>
    </location>
</feature>
<sequence length="256" mass="25849">MGEHDKGQQGQAGGPMAPGQPSMERQQQGANPQGNAQGQSPSPPGAQQGVLPGGPQAGMAGPGMASPYPGFPGPGGYAGRPGFVAPGMHPGVAPHPAAYGLPPGVDPYWAYQAQAQAAYAPPPYPYPGPYVGPYAGMAPPQAPWPGYAPGLEQQGGAGRMAGGRHGAGMADLVDEIANGGNGLSSLGKMFNLEDSEFWKGALLGAAAVLLLTNESVQGALFKTGAKTKAAVKTGVDRVKERVRQSGDANTQETKDV</sequence>
<dbReference type="EMBL" id="FNNZ01000009">
    <property type="protein sequence ID" value="SDW84688.1"/>
    <property type="molecule type" value="Genomic_DNA"/>
</dbReference>
<evidence type="ECO:0000256" key="1">
    <source>
        <dbReference type="SAM" id="MobiDB-lite"/>
    </source>
</evidence>
<feature type="compositionally biased region" description="Low complexity" evidence="1">
    <location>
        <begin position="57"/>
        <end position="66"/>
    </location>
</feature>
<protein>
    <submittedName>
        <fullName evidence="2">Uncharacterized protein</fullName>
    </submittedName>
</protein>
<feature type="compositionally biased region" description="Low complexity" evidence="1">
    <location>
        <begin position="14"/>
        <end position="50"/>
    </location>
</feature>
<dbReference type="RefSeq" id="WP_139191912.1">
    <property type="nucleotide sequence ID" value="NZ_FNNZ01000009.1"/>
</dbReference>
<accession>A0A1H2WVZ8</accession>
<dbReference type="STRING" id="1058.SAMN05421783_109149"/>
<proteinExistence type="predicted"/>
<evidence type="ECO:0000313" key="2">
    <source>
        <dbReference type="EMBL" id="SDW84688.1"/>
    </source>
</evidence>
<reference evidence="3" key="1">
    <citation type="submission" date="2016-10" db="EMBL/GenBank/DDBJ databases">
        <authorList>
            <person name="Varghese N."/>
            <person name="Submissions S."/>
        </authorList>
    </citation>
    <scope>NUCLEOTIDE SEQUENCE [LARGE SCALE GENOMIC DNA]</scope>
    <source>
        <strain evidence="3">DSM 217</strain>
    </source>
</reference>
<evidence type="ECO:0000313" key="3">
    <source>
        <dbReference type="Proteomes" id="UP000198816"/>
    </source>
</evidence>
<organism evidence="2 3">
    <name type="scientific">Thiocapsa roseopersicina</name>
    <dbReference type="NCBI Taxonomy" id="1058"/>
    <lineage>
        <taxon>Bacteria</taxon>
        <taxon>Pseudomonadati</taxon>
        <taxon>Pseudomonadota</taxon>
        <taxon>Gammaproteobacteria</taxon>
        <taxon>Chromatiales</taxon>
        <taxon>Chromatiaceae</taxon>
        <taxon>Thiocapsa</taxon>
    </lineage>
</organism>
<dbReference type="Proteomes" id="UP000198816">
    <property type="component" value="Unassembled WGS sequence"/>
</dbReference>
<gene>
    <name evidence="2" type="ORF">SAMN05421783_109149</name>
</gene>
<keyword evidence="3" id="KW-1185">Reference proteome</keyword>
<name>A0A1H2WVZ8_THIRO</name>